<evidence type="ECO:0000313" key="3">
    <source>
        <dbReference type="Proteomes" id="UP000198883"/>
    </source>
</evidence>
<keyword evidence="1" id="KW-1133">Transmembrane helix</keyword>
<dbReference type="EMBL" id="FOBN01000009">
    <property type="protein sequence ID" value="SEM22891.1"/>
    <property type="molecule type" value="Genomic_DNA"/>
</dbReference>
<sequence>MERLILSNKDNLELLITRLDPSESLRLSFFPELDRLDEFGEPQIIINNQELSSIMVQLGWYKKYPSIILSYILMIILMIALLGLIF</sequence>
<keyword evidence="1" id="KW-0472">Membrane</keyword>
<protein>
    <submittedName>
        <fullName evidence="2">Uncharacterized protein</fullName>
    </submittedName>
</protein>
<gene>
    <name evidence="2" type="ORF">SAMN05444853_10925</name>
</gene>
<name>A0A1H7WN61_9PAST</name>
<organism evidence="2 3">
    <name type="scientific">Phocoenobacter skyensis</name>
    <dbReference type="NCBI Taxonomy" id="97481"/>
    <lineage>
        <taxon>Bacteria</taxon>
        <taxon>Pseudomonadati</taxon>
        <taxon>Pseudomonadota</taxon>
        <taxon>Gammaproteobacteria</taxon>
        <taxon>Pasteurellales</taxon>
        <taxon>Pasteurellaceae</taxon>
        <taxon>Phocoenobacter</taxon>
    </lineage>
</organism>
<evidence type="ECO:0000256" key="1">
    <source>
        <dbReference type="SAM" id="Phobius"/>
    </source>
</evidence>
<dbReference type="Proteomes" id="UP000198883">
    <property type="component" value="Unassembled WGS sequence"/>
</dbReference>
<evidence type="ECO:0000313" key="2">
    <source>
        <dbReference type="EMBL" id="SEM22891.1"/>
    </source>
</evidence>
<accession>A0A1H7WN61</accession>
<keyword evidence="1" id="KW-0812">Transmembrane</keyword>
<reference evidence="3" key="1">
    <citation type="submission" date="2016-10" db="EMBL/GenBank/DDBJ databases">
        <authorList>
            <person name="Varghese N."/>
            <person name="Submissions S."/>
        </authorList>
    </citation>
    <scope>NUCLEOTIDE SEQUENCE [LARGE SCALE GENOMIC DNA]</scope>
    <source>
        <strain evidence="3">DSM 24204</strain>
    </source>
</reference>
<dbReference type="AlphaFoldDB" id="A0A1H7WN61"/>
<feature type="transmembrane region" description="Helical" evidence="1">
    <location>
        <begin position="64"/>
        <end position="85"/>
    </location>
</feature>
<dbReference type="STRING" id="97481.SAMN05444853_10925"/>
<proteinExistence type="predicted"/>